<dbReference type="OrthoDB" id="1368741at2"/>
<evidence type="ECO:0000256" key="1">
    <source>
        <dbReference type="SAM" id="SignalP"/>
    </source>
</evidence>
<protein>
    <submittedName>
        <fullName evidence="2">Uncharacterized protein</fullName>
    </submittedName>
</protein>
<sequence>MKKIILAAIIAISLTATAFAGTTNDKVSTTFKKAWPAASITSWKVNGMITTISFTVDNLNMQAFYDEEGNFMGTSRPVQLTELPAAAQTTIKDKYQDYTATEAIEMNSTTAGFNYYVSLEKDTQKLILQVAQDGSVKTFKKLRK</sequence>
<dbReference type="Proteomes" id="UP000261284">
    <property type="component" value="Unassembled WGS sequence"/>
</dbReference>
<dbReference type="Gene3D" id="3.10.450.360">
    <property type="match status" value="1"/>
</dbReference>
<dbReference type="SUPFAM" id="SSF160574">
    <property type="entry name" value="BT0923-like"/>
    <property type="match status" value="1"/>
</dbReference>
<feature type="chain" id="PRO_5017777767" evidence="1">
    <location>
        <begin position="21"/>
        <end position="144"/>
    </location>
</feature>
<dbReference type="AlphaFoldDB" id="A0A3E1NLT8"/>
<organism evidence="2 3">
    <name type="scientific">Deminuibacter soli</name>
    <dbReference type="NCBI Taxonomy" id="2291815"/>
    <lineage>
        <taxon>Bacteria</taxon>
        <taxon>Pseudomonadati</taxon>
        <taxon>Bacteroidota</taxon>
        <taxon>Chitinophagia</taxon>
        <taxon>Chitinophagales</taxon>
        <taxon>Chitinophagaceae</taxon>
        <taxon>Deminuibacter</taxon>
    </lineage>
</organism>
<evidence type="ECO:0000313" key="2">
    <source>
        <dbReference type="EMBL" id="RFM28899.1"/>
    </source>
</evidence>
<dbReference type="RefSeq" id="WP_116846886.1">
    <property type="nucleotide sequence ID" value="NZ_QTJU01000002.1"/>
</dbReference>
<dbReference type="EMBL" id="QTJU01000002">
    <property type="protein sequence ID" value="RFM28899.1"/>
    <property type="molecule type" value="Genomic_DNA"/>
</dbReference>
<accession>A0A3E1NLT8</accession>
<feature type="signal peptide" evidence="1">
    <location>
        <begin position="1"/>
        <end position="20"/>
    </location>
</feature>
<keyword evidence="1" id="KW-0732">Signal</keyword>
<name>A0A3E1NLT8_9BACT</name>
<keyword evidence="3" id="KW-1185">Reference proteome</keyword>
<evidence type="ECO:0000313" key="3">
    <source>
        <dbReference type="Proteomes" id="UP000261284"/>
    </source>
</evidence>
<proteinExistence type="predicted"/>
<reference evidence="2 3" key="1">
    <citation type="submission" date="2018-08" db="EMBL/GenBank/DDBJ databases">
        <title>Chitinophagaceae sp. K23C18032701, a novel bacterium isolated from forest soil.</title>
        <authorList>
            <person name="Wang C."/>
        </authorList>
    </citation>
    <scope>NUCLEOTIDE SEQUENCE [LARGE SCALE GENOMIC DNA]</scope>
    <source>
        <strain evidence="2 3">K23C18032701</strain>
    </source>
</reference>
<gene>
    <name evidence="2" type="ORF">DXN05_09025</name>
</gene>
<comment type="caution">
    <text evidence="2">The sequence shown here is derived from an EMBL/GenBank/DDBJ whole genome shotgun (WGS) entry which is preliminary data.</text>
</comment>